<name>A0ABQ6LYN2_9GAMM</name>
<dbReference type="Proteomes" id="UP001224392">
    <property type="component" value="Unassembled WGS sequence"/>
</dbReference>
<comment type="caution">
    <text evidence="1">The sequence shown here is derived from an EMBL/GenBank/DDBJ whole genome shotgun (WGS) entry which is preliminary data.</text>
</comment>
<dbReference type="InterPro" id="IPR027417">
    <property type="entry name" value="P-loop_NTPase"/>
</dbReference>
<dbReference type="RefSeq" id="WP_285763793.1">
    <property type="nucleotide sequence ID" value="NZ_BSYJ01000003.1"/>
</dbReference>
<keyword evidence="1" id="KW-0808">Transferase</keyword>
<sequence length="315" mass="35779">MDLHREVHLHNWPENIRTAARDAGVEMADDIDWFIREQRLPATFAQTIHEYYLPLAVWLAEKRNEANGPLLVGVCGGQGAGKTTLTGFLQLALGKLGWRSLSLSIDDFYLTRSERESLAQAVHPLLQTRGVPGTHDVMLGLATISRLMGCAPQDIIQVPRFDKAADDRLPAEEWPSWRGPADIVLLEGWFVGATPQEDISEPINRLEAEEDAQGEWRKYANDMLSTVYPLLFDQINCLVMLKVPGMESVLSWRTLQEQKLRDAGRGGMSDDEVERFVQHYERLTRHILKEMPERADCVLELGRDHRFSGVRLLQE</sequence>
<dbReference type="EMBL" id="BSYJ01000003">
    <property type="protein sequence ID" value="GMG87155.1"/>
    <property type="molecule type" value="Genomic_DNA"/>
</dbReference>
<dbReference type="PANTHER" id="PTHR10285">
    <property type="entry name" value="URIDINE KINASE"/>
    <property type="match status" value="1"/>
</dbReference>
<reference evidence="1 2" key="1">
    <citation type="submission" date="2023-04" db="EMBL/GenBank/DDBJ databases">
        <title>Marinobulbifer ophiurae gen. nov., sp. Nov., isolate from tissue of brittle star Ophioplocus japonicus.</title>
        <authorList>
            <person name="Kawano K."/>
            <person name="Sawayama S."/>
            <person name="Nakagawa S."/>
        </authorList>
    </citation>
    <scope>NUCLEOTIDE SEQUENCE [LARGE SCALE GENOMIC DNA]</scope>
    <source>
        <strain evidence="1 2">NKW57</strain>
    </source>
</reference>
<gene>
    <name evidence="1" type="ORF">MNKW57_14760</name>
</gene>
<keyword evidence="2" id="KW-1185">Reference proteome</keyword>
<evidence type="ECO:0000313" key="1">
    <source>
        <dbReference type="EMBL" id="GMG87155.1"/>
    </source>
</evidence>
<protein>
    <submittedName>
        <fullName evidence="1">Kinase</fullName>
    </submittedName>
</protein>
<accession>A0ABQ6LYN2</accession>
<dbReference type="SUPFAM" id="SSF52540">
    <property type="entry name" value="P-loop containing nucleoside triphosphate hydrolases"/>
    <property type="match status" value="1"/>
</dbReference>
<dbReference type="GO" id="GO:0016301">
    <property type="term" value="F:kinase activity"/>
    <property type="evidence" value="ECO:0007669"/>
    <property type="project" value="UniProtKB-KW"/>
</dbReference>
<dbReference type="Gene3D" id="3.40.50.300">
    <property type="entry name" value="P-loop containing nucleotide triphosphate hydrolases"/>
    <property type="match status" value="1"/>
</dbReference>
<keyword evidence="1" id="KW-0418">Kinase</keyword>
<organism evidence="1 2">
    <name type="scientific">Biformimicrobium ophioploci</name>
    <dbReference type="NCBI Taxonomy" id="3036711"/>
    <lineage>
        <taxon>Bacteria</taxon>
        <taxon>Pseudomonadati</taxon>
        <taxon>Pseudomonadota</taxon>
        <taxon>Gammaproteobacteria</taxon>
        <taxon>Cellvibrionales</taxon>
        <taxon>Microbulbiferaceae</taxon>
        <taxon>Biformimicrobium</taxon>
    </lineage>
</organism>
<evidence type="ECO:0000313" key="2">
    <source>
        <dbReference type="Proteomes" id="UP001224392"/>
    </source>
</evidence>
<proteinExistence type="predicted"/>